<gene>
    <name evidence="5" type="ORF">ElyMa_004182700</name>
</gene>
<feature type="compositionally biased region" description="Acidic residues" evidence="4">
    <location>
        <begin position="96"/>
        <end position="108"/>
    </location>
</feature>
<dbReference type="EMBL" id="BMAT01008472">
    <property type="protein sequence ID" value="GFR85766.1"/>
    <property type="molecule type" value="Genomic_DNA"/>
</dbReference>
<dbReference type="GO" id="GO:0005096">
    <property type="term" value="F:GTPase activator activity"/>
    <property type="evidence" value="ECO:0007669"/>
    <property type="project" value="UniProtKB-KW"/>
</dbReference>
<keyword evidence="3" id="KW-0677">Repeat</keyword>
<dbReference type="SMART" id="SM00368">
    <property type="entry name" value="LRR_RI"/>
    <property type="match status" value="2"/>
</dbReference>
<proteinExistence type="predicted"/>
<protein>
    <submittedName>
        <fullName evidence="5">Leucine-rich repeat-containing protein 74A</fullName>
    </submittedName>
</protein>
<evidence type="ECO:0000313" key="6">
    <source>
        <dbReference type="Proteomes" id="UP000762676"/>
    </source>
</evidence>
<dbReference type="PANTHER" id="PTHR24113:SF12">
    <property type="entry name" value="RAN GTPASE-ACTIVATING PROTEIN 1"/>
    <property type="match status" value="1"/>
</dbReference>
<keyword evidence="1" id="KW-0343">GTPase activation</keyword>
<keyword evidence="2" id="KW-0433">Leucine-rich repeat</keyword>
<dbReference type="InterPro" id="IPR027038">
    <property type="entry name" value="RanGap"/>
</dbReference>
<dbReference type="SUPFAM" id="SSF52047">
    <property type="entry name" value="RNI-like"/>
    <property type="match status" value="1"/>
</dbReference>
<dbReference type="GO" id="GO:0006913">
    <property type="term" value="P:nucleocytoplasmic transport"/>
    <property type="evidence" value="ECO:0007669"/>
    <property type="project" value="TreeGrafter"/>
</dbReference>
<dbReference type="GO" id="GO:0005634">
    <property type="term" value="C:nucleus"/>
    <property type="evidence" value="ECO:0007669"/>
    <property type="project" value="TreeGrafter"/>
</dbReference>
<feature type="compositionally biased region" description="Basic and acidic residues" evidence="4">
    <location>
        <begin position="1"/>
        <end position="14"/>
    </location>
</feature>
<evidence type="ECO:0000256" key="4">
    <source>
        <dbReference type="SAM" id="MobiDB-lite"/>
    </source>
</evidence>
<feature type="compositionally biased region" description="Polar residues" evidence="4">
    <location>
        <begin position="46"/>
        <end position="55"/>
    </location>
</feature>
<feature type="compositionally biased region" description="Basic residues" evidence="4">
    <location>
        <begin position="30"/>
        <end position="45"/>
    </location>
</feature>
<dbReference type="AlphaFoldDB" id="A0AAV4GKD7"/>
<feature type="region of interest" description="Disordered" evidence="4">
    <location>
        <begin position="1"/>
        <end position="77"/>
    </location>
</feature>
<dbReference type="Gene3D" id="3.80.10.10">
    <property type="entry name" value="Ribonuclease Inhibitor"/>
    <property type="match status" value="1"/>
</dbReference>
<accession>A0AAV4GKD7</accession>
<dbReference type="GO" id="GO:0031267">
    <property type="term" value="F:small GTPase binding"/>
    <property type="evidence" value="ECO:0007669"/>
    <property type="project" value="TreeGrafter"/>
</dbReference>
<evidence type="ECO:0000256" key="2">
    <source>
        <dbReference type="ARBA" id="ARBA00022614"/>
    </source>
</evidence>
<dbReference type="Pfam" id="PF13516">
    <property type="entry name" value="LRR_6"/>
    <property type="match status" value="2"/>
</dbReference>
<sequence>MDARRFGDLRENMKPDPQTLATRYRLNLLPKKRNFALVKKPRKKASGQSSSNENSDGGAKPKSPNTGGRGLKTDENKTGQEAVYISTTCWKIEEAADDESNSEDDFDDDLRPDSHHSNKEFQAQQTYHTMCKVLCIRPIKNFHNSLVTDTVAVCYQALNHDEMKACATALVHTDNVEKVIFDDNNLGPLGTARLAEILPLKIEFRELTIKNNKIGSDGAKLLCTALLNNNHIRKLDLSGNEFCEDDGEAFGELLEVR</sequence>
<evidence type="ECO:0000256" key="1">
    <source>
        <dbReference type="ARBA" id="ARBA00022468"/>
    </source>
</evidence>
<reference evidence="5 6" key="1">
    <citation type="journal article" date="2021" name="Elife">
        <title>Chloroplast acquisition without the gene transfer in kleptoplastic sea slugs, Plakobranchus ocellatus.</title>
        <authorList>
            <person name="Maeda T."/>
            <person name="Takahashi S."/>
            <person name="Yoshida T."/>
            <person name="Shimamura S."/>
            <person name="Takaki Y."/>
            <person name="Nagai Y."/>
            <person name="Toyoda A."/>
            <person name="Suzuki Y."/>
            <person name="Arimoto A."/>
            <person name="Ishii H."/>
            <person name="Satoh N."/>
            <person name="Nishiyama T."/>
            <person name="Hasebe M."/>
            <person name="Maruyama T."/>
            <person name="Minagawa J."/>
            <person name="Obokata J."/>
            <person name="Shigenobu S."/>
        </authorList>
    </citation>
    <scope>NUCLEOTIDE SEQUENCE [LARGE SCALE GENOMIC DNA]</scope>
</reference>
<evidence type="ECO:0000313" key="5">
    <source>
        <dbReference type="EMBL" id="GFR85766.1"/>
    </source>
</evidence>
<keyword evidence="6" id="KW-1185">Reference proteome</keyword>
<dbReference type="GO" id="GO:0048471">
    <property type="term" value="C:perinuclear region of cytoplasm"/>
    <property type="evidence" value="ECO:0007669"/>
    <property type="project" value="TreeGrafter"/>
</dbReference>
<dbReference type="Proteomes" id="UP000762676">
    <property type="component" value="Unassembled WGS sequence"/>
</dbReference>
<organism evidence="5 6">
    <name type="scientific">Elysia marginata</name>
    <dbReference type="NCBI Taxonomy" id="1093978"/>
    <lineage>
        <taxon>Eukaryota</taxon>
        <taxon>Metazoa</taxon>
        <taxon>Spiralia</taxon>
        <taxon>Lophotrochozoa</taxon>
        <taxon>Mollusca</taxon>
        <taxon>Gastropoda</taxon>
        <taxon>Heterobranchia</taxon>
        <taxon>Euthyneura</taxon>
        <taxon>Panpulmonata</taxon>
        <taxon>Sacoglossa</taxon>
        <taxon>Placobranchoidea</taxon>
        <taxon>Plakobranchidae</taxon>
        <taxon>Elysia</taxon>
    </lineage>
</organism>
<name>A0AAV4GKD7_9GAST</name>
<dbReference type="GO" id="GO:0005829">
    <property type="term" value="C:cytosol"/>
    <property type="evidence" value="ECO:0007669"/>
    <property type="project" value="TreeGrafter"/>
</dbReference>
<evidence type="ECO:0000256" key="3">
    <source>
        <dbReference type="ARBA" id="ARBA00022737"/>
    </source>
</evidence>
<dbReference type="InterPro" id="IPR001611">
    <property type="entry name" value="Leu-rich_rpt"/>
</dbReference>
<comment type="caution">
    <text evidence="5">The sequence shown here is derived from an EMBL/GenBank/DDBJ whole genome shotgun (WGS) entry which is preliminary data.</text>
</comment>
<dbReference type="InterPro" id="IPR032675">
    <property type="entry name" value="LRR_dom_sf"/>
</dbReference>
<feature type="region of interest" description="Disordered" evidence="4">
    <location>
        <begin position="96"/>
        <end position="122"/>
    </location>
</feature>
<dbReference type="PANTHER" id="PTHR24113">
    <property type="entry name" value="RAN GTPASE-ACTIVATING PROTEIN 1"/>
    <property type="match status" value="1"/>
</dbReference>
<feature type="compositionally biased region" description="Basic and acidic residues" evidence="4">
    <location>
        <begin position="109"/>
        <end position="119"/>
    </location>
</feature>